<dbReference type="SUPFAM" id="SSF141571">
    <property type="entry name" value="Pentapeptide repeat-like"/>
    <property type="match status" value="1"/>
</dbReference>
<dbReference type="Gene3D" id="2.160.20.80">
    <property type="entry name" value="E3 ubiquitin-protein ligase SopA"/>
    <property type="match status" value="1"/>
</dbReference>
<comment type="caution">
    <text evidence="1">The sequence shown here is derived from an EMBL/GenBank/DDBJ whole genome shotgun (WGS) entry which is preliminary data.</text>
</comment>
<dbReference type="Proteomes" id="UP001146453">
    <property type="component" value="Unassembled WGS sequence"/>
</dbReference>
<dbReference type="EMBL" id="JAKMUR010000013">
    <property type="protein sequence ID" value="MCZ9291999.1"/>
    <property type="molecule type" value="Genomic_DNA"/>
</dbReference>
<sequence>MELHAVRYDDRTFDEPSVDGINFSTVRFESCTITRPRGKPGRVNDIAFIDTDLSGPEFDFHANWLSTVTGSTLRDVVIEGRGAQFPIRARVLDSTITGELCNVGFGEHYRYDQLDGVDLSGCKLENVSFQGIPMERVKLSQEDEALVVEDWASVANDVYAVVLEAMDGPDQKVEYAAIEVFDALESDSSLFRSRYGITRPENSLGYDERRGARYVHELAFTDKPEWFMDVIHSLYRKVGDGRLVPFLYQ</sequence>
<name>A0ABT4R8W2_9CORY</name>
<protein>
    <recommendedName>
        <fullName evidence="3">Pentapeptide repeat-containing protein</fullName>
    </recommendedName>
</protein>
<evidence type="ECO:0008006" key="3">
    <source>
        <dbReference type="Google" id="ProtNLM"/>
    </source>
</evidence>
<keyword evidence="2" id="KW-1185">Reference proteome</keyword>
<organism evidence="1 2">
    <name type="scientific">Corynebacterium lehmanniae</name>
    <dbReference type="NCBI Taxonomy" id="2913497"/>
    <lineage>
        <taxon>Bacteria</taxon>
        <taxon>Bacillati</taxon>
        <taxon>Actinomycetota</taxon>
        <taxon>Actinomycetes</taxon>
        <taxon>Mycobacteriales</taxon>
        <taxon>Corynebacteriaceae</taxon>
        <taxon>Corynebacterium</taxon>
    </lineage>
</organism>
<dbReference type="RefSeq" id="WP_269952408.1">
    <property type="nucleotide sequence ID" value="NZ_JAKMUR010000013.1"/>
</dbReference>
<evidence type="ECO:0000313" key="2">
    <source>
        <dbReference type="Proteomes" id="UP001146453"/>
    </source>
</evidence>
<accession>A0ABT4R8W2</accession>
<proteinExistence type="predicted"/>
<gene>
    <name evidence="1" type="ORF">L8U61_07605</name>
</gene>
<evidence type="ECO:0000313" key="1">
    <source>
        <dbReference type="EMBL" id="MCZ9291999.1"/>
    </source>
</evidence>
<reference evidence="1" key="1">
    <citation type="submission" date="2022-02" db="EMBL/GenBank/DDBJ databases">
        <title>Corynebacterium sp. from urogenital microbiome.</title>
        <authorList>
            <person name="Cappelli E.A."/>
            <person name="Ribeiro T.G."/>
            <person name="Peixe L."/>
        </authorList>
    </citation>
    <scope>NUCLEOTIDE SEQUENCE</scope>
    <source>
        <strain evidence="1">C8Ua_144</strain>
    </source>
</reference>